<evidence type="ECO:0000313" key="13">
    <source>
        <dbReference type="Proteomes" id="UP001642501"/>
    </source>
</evidence>
<keyword evidence="12" id="KW-0808">Transferase</keyword>
<reference evidence="12 13" key="1">
    <citation type="submission" date="2024-01" db="EMBL/GenBank/DDBJ databases">
        <authorList>
            <person name="Allen C."/>
            <person name="Tagirdzhanova G."/>
        </authorList>
    </citation>
    <scope>NUCLEOTIDE SEQUENCE [LARGE SCALE GENOMIC DNA]</scope>
    <source>
        <strain evidence="12 13">CBS 573.63</strain>
    </source>
</reference>
<evidence type="ECO:0000256" key="3">
    <source>
        <dbReference type="ARBA" id="ARBA00009731"/>
    </source>
</evidence>
<dbReference type="PANTHER" id="PTHR12154">
    <property type="entry name" value="GLYCOSYL TRANSFERASE-RELATED"/>
    <property type="match status" value="1"/>
</dbReference>
<evidence type="ECO:0000256" key="1">
    <source>
        <dbReference type="ARBA" id="ARBA00004389"/>
    </source>
</evidence>
<comment type="similarity">
    <text evidence="3 11">Belongs to the ALG14 family.</text>
</comment>
<evidence type="ECO:0000256" key="5">
    <source>
        <dbReference type="ARBA" id="ARBA00017467"/>
    </source>
</evidence>
<evidence type="ECO:0000256" key="7">
    <source>
        <dbReference type="ARBA" id="ARBA00022824"/>
    </source>
</evidence>
<accession>A0ABP0DW09</accession>
<evidence type="ECO:0000256" key="8">
    <source>
        <dbReference type="ARBA" id="ARBA00022989"/>
    </source>
</evidence>
<comment type="subcellular location">
    <subcellularLocation>
        <location evidence="1 11">Endoplasmic reticulum membrane</location>
        <topology evidence="1 11">Single-pass membrane protein</topology>
    </subcellularLocation>
    <subcellularLocation>
        <location evidence="2">Nucleus membrane</location>
        <topology evidence="2">Single-pass membrane protein</topology>
    </subcellularLocation>
</comment>
<name>A0ABP0DW09_9PEZI</name>
<dbReference type="InterPro" id="IPR013969">
    <property type="entry name" value="Oligosacch_biosynth_Alg14"/>
</dbReference>
<gene>
    <name evidence="11 12" type="primary">ALG14</name>
    <name evidence="12" type="ORF">SEPCBS57363_004630</name>
</gene>
<protein>
    <recommendedName>
        <fullName evidence="5 11">UDP-N-acetylglucosamine transferase subunit ALG14</fullName>
    </recommendedName>
    <alternativeName>
        <fullName evidence="10 11">Asparagine-linked glycosylation protein 14</fullName>
    </alternativeName>
</protein>
<comment type="subunit">
    <text evidence="4 11">Heterodimer with ALG13 to form a functional enzyme.</text>
</comment>
<keyword evidence="12" id="KW-0328">Glycosyltransferase</keyword>
<evidence type="ECO:0000256" key="11">
    <source>
        <dbReference type="RuleBase" id="RU362127"/>
    </source>
</evidence>
<keyword evidence="8 11" id="KW-1133">Transmembrane helix</keyword>
<dbReference type="EMBL" id="CAWUOM010000088">
    <property type="protein sequence ID" value="CAK7271452.1"/>
    <property type="molecule type" value="Genomic_DNA"/>
</dbReference>
<keyword evidence="13" id="KW-1185">Reference proteome</keyword>
<dbReference type="GO" id="GO:0004577">
    <property type="term" value="F:N-acetylglucosaminyldiphosphodolichol N-acetylglucosaminyltransferase activity"/>
    <property type="evidence" value="ECO:0007669"/>
    <property type="project" value="UniProtKB-EC"/>
</dbReference>
<keyword evidence="6 11" id="KW-0812">Transmembrane</keyword>
<keyword evidence="9 11" id="KW-0472">Membrane</keyword>
<feature type="transmembrane region" description="Helical" evidence="11">
    <location>
        <begin position="6"/>
        <end position="27"/>
    </location>
</feature>
<evidence type="ECO:0000256" key="10">
    <source>
        <dbReference type="ARBA" id="ARBA00032062"/>
    </source>
</evidence>
<keyword evidence="7 11" id="KW-0256">Endoplasmic reticulum</keyword>
<sequence length="298" mass="33311">MGFVLFSLVGITVLGMLLLLVIFRIYVIKSAQRGAMDKAWKAAQQGPVHDNARLPRTYIMYVLGSGGHTGELCEMIKQQFRPNPRSHRRYLITSGDRHSINAVERLEGLLSKAYPSDANGTSQRDSWDIVHVVRARRVHQPLYTAWFSALQSALSIVQALLCPPEAATGHRLSKGDDKLRVHAAPLTHPNLIVTNGPGTGFIVCLMAFVLKILGFIPTDRCCVLFIETWAHVSTLSLTGKLFYYSRIADLFAVQHEPLAEKTGKRYIGDVTRYGNLLGIRKPFRREVPKSQPEEAYVT</sequence>
<evidence type="ECO:0000256" key="4">
    <source>
        <dbReference type="ARBA" id="ARBA00011335"/>
    </source>
</evidence>
<comment type="function">
    <text evidence="11">Involved in protein N-glycosylation. Essential for the second step of the dolichol-linked oligosaccharide pathway. Anchors the catalytic subunit ALG13 to the ER.</text>
</comment>
<proteinExistence type="inferred from homology"/>
<dbReference type="PANTHER" id="PTHR12154:SF4">
    <property type="entry name" value="UDP-N-ACETYLGLUCOSAMINE TRANSFERASE SUBUNIT ALG14 HOMOLOG"/>
    <property type="match status" value="1"/>
</dbReference>
<organism evidence="12 13">
    <name type="scientific">Sporothrix epigloea</name>
    <dbReference type="NCBI Taxonomy" id="1892477"/>
    <lineage>
        <taxon>Eukaryota</taxon>
        <taxon>Fungi</taxon>
        <taxon>Dikarya</taxon>
        <taxon>Ascomycota</taxon>
        <taxon>Pezizomycotina</taxon>
        <taxon>Sordariomycetes</taxon>
        <taxon>Sordariomycetidae</taxon>
        <taxon>Ophiostomatales</taxon>
        <taxon>Ophiostomataceae</taxon>
        <taxon>Sporothrix</taxon>
    </lineage>
</organism>
<dbReference type="Pfam" id="PF08660">
    <property type="entry name" value="Alg14"/>
    <property type="match status" value="1"/>
</dbReference>
<evidence type="ECO:0000256" key="9">
    <source>
        <dbReference type="ARBA" id="ARBA00023136"/>
    </source>
</evidence>
<evidence type="ECO:0000256" key="6">
    <source>
        <dbReference type="ARBA" id="ARBA00022692"/>
    </source>
</evidence>
<dbReference type="Proteomes" id="UP001642501">
    <property type="component" value="Unassembled WGS sequence"/>
</dbReference>
<evidence type="ECO:0000313" key="12">
    <source>
        <dbReference type="EMBL" id="CAK7271452.1"/>
    </source>
</evidence>
<comment type="caution">
    <text evidence="12">The sequence shown here is derived from an EMBL/GenBank/DDBJ whole genome shotgun (WGS) entry which is preliminary data.</text>
</comment>
<evidence type="ECO:0000256" key="2">
    <source>
        <dbReference type="ARBA" id="ARBA00004590"/>
    </source>
</evidence>